<keyword evidence="3" id="KW-1185">Reference proteome</keyword>
<proteinExistence type="predicted"/>
<protein>
    <submittedName>
        <fullName evidence="2">Uncharacterized protein</fullName>
    </submittedName>
</protein>
<dbReference type="EMBL" id="BMAV01026052">
    <property type="protein sequence ID" value="GFS46947.1"/>
    <property type="molecule type" value="Genomic_DNA"/>
</dbReference>
<name>A0A8X6IKI9_9ARAC</name>
<accession>A0A8X6IKI9</accession>
<comment type="caution">
    <text evidence="2">The sequence shown here is derived from an EMBL/GenBank/DDBJ whole genome shotgun (WGS) entry which is preliminary data.</text>
</comment>
<feature type="coiled-coil region" evidence="1">
    <location>
        <begin position="37"/>
        <end position="81"/>
    </location>
</feature>
<organism evidence="2 3">
    <name type="scientific">Trichonephila inaurata madagascariensis</name>
    <dbReference type="NCBI Taxonomy" id="2747483"/>
    <lineage>
        <taxon>Eukaryota</taxon>
        <taxon>Metazoa</taxon>
        <taxon>Ecdysozoa</taxon>
        <taxon>Arthropoda</taxon>
        <taxon>Chelicerata</taxon>
        <taxon>Arachnida</taxon>
        <taxon>Araneae</taxon>
        <taxon>Araneomorphae</taxon>
        <taxon>Entelegynae</taxon>
        <taxon>Araneoidea</taxon>
        <taxon>Nephilidae</taxon>
        <taxon>Trichonephila</taxon>
        <taxon>Trichonephila inaurata</taxon>
    </lineage>
</organism>
<gene>
    <name evidence="2" type="ORF">TNIN_63471</name>
</gene>
<dbReference type="Proteomes" id="UP000886998">
    <property type="component" value="Unassembled WGS sequence"/>
</dbReference>
<dbReference type="AlphaFoldDB" id="A0A8X6IKI9"/>
<keyword evidence="1" id="KW-0175">Coiled coil</keyword>
<evidence type="ECO:0000256" key="1">
    <source>
        <dbReference type="SAM" id="Coils"/>
    </source>
</evidence>
<evidence type="ECO:0000313" key="2">
    <source>
        <dbReference type="EMBL" id="GFS46947.1"/>
    </source>
</evidence>
<evidence type="ECO:0000313" key="3">
    <source>
        <dbReference type="Proteomes" id="UP000886998"/>
    </source>
</evidence>
<reference evidence="2" key="1">
    <citation type="submission" date="2020-08" db="EMBL/GenBank/DDBJ databases">
        <title>Multicomponent nature underlies the extraordinary mechanical properties of spider dragline silk.</title>
        <authorList>
            <person name="Kono N."/>
            <person name="Nakamura H."/>
            <person name="Mori M."/>
            <person name="Yoshida Y."/>
            <person name="Ohtoshi R."/>
            <person name="Malay A.D."/>
            <person name="Moran D.A.P."/>
            <person name="Tomita M."/>
            <person name="Numata K."/>
            <person name="Arakawa K."/>
        </authorList>
    </citation>
    <scope>NUCLEOTIDE SEQUENCE</scope>
</reference>
<sequence>MKWEKPLTLDLGIQELKQKLLSCKAYLEDEEFDCNFLDTMIEDRREKEERREKTEEYRKKEEEYRKEIEKYGKEAEECRLE</sequence>